<proteinExistence type="predicted"/>
<dbReference type="Pfam" id="PF00903">
    <property type="entry name" value="Glyoxalase"/>
    <property type="match status" value="2"/>
</dbReference>
<organism evidence="3 4">
    <name type="scientific">Patulibacter medicamentivorans</name>
    <dbReference type="NCBI Taxonomy" id="1097667"/>
    <lineage>
        <taxon>Bacteria</taxon>
        <taxon>Bacillati</taxon>
        <taxon>Actinomycetota</taxon>
        <taxon>Thermoleophilia</taxon>
        <taxon>Solirubrobacterales</taxon>
        <taxon>Patulibacteraceae</taxon>
        <taxon>Patulibacter</taxon>
    </lineage>
</organism>
<dbReference type="PANTHER" id="PTHR21366">
    <property type="entry name" value="GLYOXALASE FAMILY PROTEIN"/>
    <property type="match status" value="1"/>
</dbReference>
<sequence>MTTPTTAHGTFAGVDHIGVGVTDMERSLRFYATLGFTDVAFDVTTDLPGLAAVTGRERTSARVVLVRSANATPLGPGALKLVQTLDRPPAPAPAGQAWGELGICEICLHVKDQPAMYRRLTEELGAASLMEPDESLVPPLDTRCSMSYVADPDGAKIEIIDWADLQQGWPAEPGIQGVNHVAFGVADIERSRAFYRQLGFSGQLFETDGQLPSMDPWFLPRTPPSQRMMLLTSPYGAGMEPVQHTPPSPDMRGDWGHVGPYEFAIAVRSIERAIEHLTAIGTEILGSPHEVDLGGGASWRYAYFRDPDDLYVYVTEVRA</sequence>
<dbReference type="OrthoDB" id="7187210at2"/>
<gene>
    <name evidence="3" type="ORF">PAI11_29060</name>
</gene>
<dbReference type="Gene3D" id="3.10.180.10">
    <property type="entry name" value="2,3-Dihydroxybiphenyl 1,2-Dioxygenase, domain 1"/>
    <property type="match status" value="2"/>
</dbReference>
<keyword evidence="1" id="KW-0479">Metal-binding</keyword>
<dbReference type="SUPFAM" id="SSF54593">
    <property type="entry name" value="Glyoxalase/Bleomycin resistance protein/Dihydroxybiphenyl dioxygenase"/>
    <property type="match status" value="2"/>
</dbReference>
<evidence type="ECO:0000259" key="2">
    <source>
        <dbReference type="PROSITE" id="PS51819"/>
    </source>
</evidence>
<dbReference type="EMBL" id="AGUD01000233">
    <property type="protein sequence ID" value="EHN10241.1"/>
    <property type="molecule type" value="Genomic_DNA"/>
</dbReference>
<dbReference type="InterPro" id="IPR029068">
    <property type="entry name" value="Glyas_Bleomycin-R_OHBP_Dase"/>
</dbReference>
<dbReference type="GO" id="GO:0004462">
    <property type="term" value="F:lactoylglutathione lyase activity"/>
    <property type="evidence" value="ECO:0007669"/>
    <property type="project" value="InterPro"/>
</dbReference>
<name>H0E7V1_9ACTN</name>
<keyword evidence="4" id="KW-1185">Reference proteome</keyword>
<reference evidence="3 4" key="1">
    <citation type="journal article" date="2013" name="Biodegradation">
        <title>Quantitative proteomic analysis of ibuprofen-degrading Patulibacter sp. strain I11.</title>
        <authorList>
            <person name="Almeida B."/>
            <person name="Kjeldal H."/>
            <person name="Lolas I."/>
            <person name="Knudsen A.D."/>
            <person name="Carvalho G."/>
            <person name="Nielsen K.L."/>
            <person name="Barreto Crespo M.T."/>
            <person name="Stensballe A."/>
            <person name="Nielsen J.L."/>
        </authorList>
    </citation>
    <scope>NUCLEOTIDE SEQUENCE [LARGE SCALE GENOMIC DNA]</scope>
    <source>
        <strain evidence="3 4">I11</strain>
    </source>
</reference>
<dbReference type="Proteomes" id="UP000005143">
    <property type="component" value="Unassembled WGS sequence"/>
</dbReference>
<dbReference type="PROSITE" id="PS00934">
    <property type="entry name" value="GLYOXALASE_I_1"/>
    <property type="match status" value="2"/>
</dbReference>
<dbReference type="PANTHER" id="PTHR21366:SF14">
    <property type="entry name" value="GLYOXALASE DOMAIN-CONTAINING PROTEIN 5"/>
    <property type="match status" value="1"/>
</dbReference>
<dbReference type="AlphaFoldDB" id="H0E7V1"/>
<dbReference type="InterPro" id="IPR004360">
    <property type="entry name" value="Glyas_Fos-R_dOase_dom"/>
</dbReference>
<dbReference type="RefSeq" id="WP_007576455.1">
    <property type="nucleotide sequence ID" value="NZ_AGUD01000233.1"/>
</dbReference>
<feature type="domain" description="VOC" evidence="2">
    <location>
        <begin position="13"/>
        <end position="162"/>
    </location>
</feature>
<dbReference type="InterPro" id="IPR018146">
    <property type="entry name" value="Glyoxalase_1_CS"/>
</dbReference>
<protein>
    <recommendedName>
        <fullName evidence="2">VOC domain-containing protein</fullName>
    </recommendedName>
</protein>
<dbReference type="InterPro" id="IPR050383">
    <property type="entry name" value="GlyoxalaseI/FosfomycinResist"/>
</dbReference>
<dbReference type="PROSITE" id="PS51819">
    <property type="entry name" value="VOC"/>
    <property type="match status" value="2"/>
</dbReference>
<evidence type="ECO:0000313" key="4">
    <source>
        <dbReference type="Proteomes" id="UP000005143"/>
    </source>
</evidence>
<dbReference type="InterPro" id="IPR037523">
    <property type="entry name" value="VOC_core"/>
</dbReference>
<accession>H0E7V1</accession>
<comment type="caution">
    <text evidence="3">The sequence shown here is derived from an EMBL/GenBank/DDBJ whole genome shotgun (WGS) entry which is preliminary data.</text>
</comment>
<evidence type="ECO:0000313" key="3">
    <source>
        <dbReference type="EMBL" id="EHN10241.1"/>
    </source>
</evidence>
<evidence type="ECO:0000256" key="1">
    <source>
        <dbReference type="ARBA" id="ARBA00022723"/>
    </source>
</evidence>
<feature type="domain" description="VOC" evidence="2">
    <location>
        <begin position="177"/>
        <end position="317"/>
    </location>
</feature>
<dbReference type="GO" id="GO:0046872">
    <property type="term" value="F:metal ion binding"/>
    <property type="evidence" value="ECO:0007669"/>
    <property type="project" value="UniProtKB-KW"/>
</dbReference>